<reference evidence="1" key="1">
    <citation type="submission" date="2016-03" db="EMBL/GenBank/DDBJ databases">
        <title>Mechanisms controlling the formation of the plant cell surface in tip-growing cells are functionally conserved among land plants.</title>
        <authorList>
            <person name="Honkanen S."/>
            <person name="Jones V.A."/>
            <person name="Morieri G."/>
            <person name="Champion C."/>
            <person name="Hetherington A.J."/>
            <person name="Kelly S."/>
            <person name="Saint-Marcoux D."/>
            <person name="Proust H."/>
            <person name="Prescott H."/>
            <person name="Dolan L."/>
        </authorList>
    </citation>
    <scope>NUCLEOTIDE SEQUENCE [LARGE SCALE GENOMIC DNA]</scope>
    <source>
        <tissue evidence="1">Whole gametophyte</tissue>
    </source>
</reference>
<dbReference type="EMBL" id="LVLJ01001006">
    <property type="protein sequence ID" value="OAE31590.1"/>
    <property type="molecule type" value="Genomic_DNA"/>
</dbReference>
<accession>A0A176WEF6</accession>
<organism evidence="1 2">
    <name type="scientific">Marchantia polymorpha subsp. ruderalis</name>
    <dbReference type="NCBI Taxonomy" id="1480154"/>
    <lineage>
        <taxon>Eukaryota</taxon>
        <taxon>Viridiplantae</taxon>
        <taxon>Streptophyta</taxon>
        <taxon>Embryophyta</taxon>
        <taxon>Marchantiophyta</taxon>
        <taxon>Marchantiopsida</taxon>
        <taxon>Marchantiidae</taxon>
        <taxon>Marchantiales</taxon>
        <taxon>Marchantiaceae</taxon>
        <taxon>Marchantia</taxon>
    </lineage>
</organism>
<proteinExistence type="predicted"/>
<dbReference type="AlphaFoldDB" id="A0A176WEF6"/>
<protein>
    <submittedName>
        <fullName evidence="1">Uncharacterized protein</fullName>
    </submittedName>
</protein>
<comment type="caution">
    <text evidence="1">The sequence shown here is derived from an EMBL/GenBank/DDBJ whole genome shotgun (WGS) entry which is preliminary data.</text>
</comment>
<dbReference type="Proteomes" id="UP000077202">
    <property type="component" value="Unassembled WGS sequence"/>
</dbReference>
<evidence type="ECO:0000313" key="1">
    <source>
        <dbReference type="EMBL" id="OAE31590.1"/>
    </source>
</evidence>
<sequence>MADNGRLLDVVLIMNLKITGQHSAKARNGIEKKQNSFIVHVEFVEEAALKRYGNYAANSLWCSVSVDSTECIHEMHPLTLTEGRRSLYLMFHLKHHIVSLTVQYVEARRASADCSLQLIRGDQKGANELLRMAFIFGAGRGDHSCGVQITS</sequence>
<keyword evidence="2" id="KW-1185">Reference proteome</keyword>
<gene>
    <name evidence="1" type="ORF">AXG93_2294s1050</name>
</gene>
<name>A0A176WEF6_MARPO</name>
<evidence type="ECO:0000313" key="2">
    <source>
        <dbReference type="Proteomes" id="UP000077202"/>
    </source>
</evidence>